<accession>A0AB34YSG2</accession>
<dbReference type="EMBL" id="JACIEX010000002">
    <property type="protein sequence ID" value="MBB4092973.1"/>
    <property type="molecule type" value="Genomic_DNA"/>
</dbReference>
<proteinExistence type="predicted"/>
<keyword evidence="1" id="KW-0472">Membrane</keyword>
<dbReference type="Proteomes" id="UP000553980">
    <property type="component" value="Unassembled WGS sequence"/>
</dbReference>
<reference evidence="2 3" key="1">
    <citation type="submission" date="2020-08" db="EMBL/GenBank/DDBJ databases">
        <title>Genomic Encyclopedia of Type Strains, Phase IV (KMG-IV): sequencing the most valuable type-strain genomes for metagenomic binning, comparative biology and taxonomic classification.</title>
        <authorList>
            <person name="Goeker M."/>
        </authorList>
    </citation>
    <scope>NUCLEOTIDE SEQUENCE [LARGE SCALE GENOMIC DNA]</scope>
    <source>
        <strain evidence="2 3">DSM 23868</strain>
    </source>
</reference>
<dbReference type="AlphaFoldDB" id="A0AB34YSG2"/>
<evidence type="ECO:0000313" key="3">
    <source>
        <dbReference type="Proteomes" id="UP000553980"/>
    </source>
</evidence>
<feature type="transmembrane region" description="Helical" evidence="1">
    <location>
        <begin position="6"/>
        <end position="26"/>
    </location>
</feature>
<protein>
    <submittedName>
        <fullName evidence="2">F0F1-type ATP synthase assembly protein I</fullName>
    </submittedName>
</protein>
<organism evidence="2 3">
    <name type="scientific">Brucella pecoris</name>
    <dbReference type="NCBI Taxonomy" id="867683"/>
    <lineage>
        <taxon>Bacteria</taxon>
        <taxon>Pseudomonadati</taxon>
        <taxon>Pseudomonadota</taxon>
        <taxon>Alphaproteobacteria</taxon>
        <taxon>Hyphomicrobiales</taxon>
        <taxon>Brucellaceae</taxon>
        <taxon>Brucella/Ochrobactrum group</taxon>
        <taxon>Brucella</taxon>
    </lineage>
</organism>
<gene>
    <name evidence="2" type="ORF">GGQ79_001458</name>
</gene>
<comment type="caution">
    <text evidence="2">The sequence shown here is derived from an EMBL/GenBank/DDBJ whole genome shotgun (WGS) entry which is preliminary data.</text>
</comment>
<evidence type="ECO:0000256" key="1">
    <source>
        <dbReference type="SAM" id="Phobius"/>
    </source>
</evidence>
<sequence length="29" mass="3030">MLYLAVSFWPVLVAAVLIGAGVGWLTGPK</sequence>
<keyword evidence="1" id="KW-1133">Transmembrane helix</keyword>
<name>A0AB34YSG2_9HYPH</name>
<keyword evidence="1" id="KW-0812">Transmembrane</keyword>
<evidence type="ECO:0000313" key="2">
    <source>
        <dbReference type="EMBL" id="MBB4092973.1"/>
    </source>
</evidence>
<keyword evidence="3" id="KW-1185">Reference proteome</keyword>